<accession>A0ACC2P1V1</accession>
<protein>
    <submittedName>
        <fullName evidence="1">Uncharacterized protein</fullName>
    </submittedName>
</protein>
<gene>
    <name evidence="1" type="ORF">QAD02_013331</name>
</gene>
<proteinExistence type="predicted"/>
<reference evidence="1" key="1">
    <citation type="submission" date="2023-04" db="EMBL/GenBank/DDBJ databases">
        <title>A chromosome-level genome assembly of the parasitoid wasp Eretmocerus hayati.</title>
        <authorList>
            <person name="Zhong Y."/>
            <person name="Liu S."/>
            <person name="Liu Y."/>
        </authorList>
    </citation>
    <scope>NUCLEOTIDE SEQUENCE</scope>
    <source>
        <strain evidence="1">ZJU_SS_LIU_2023</strain>
    </source>
</reference>
<name>A0ACC2P1V1_9HYME</name>
<sequence>MRPELRARLGDFPRRRSRAQKERRRERERARRAAKRVAKEAPRGDLEINVTPNPDPRLRSVIVRPEGYLPVPHTPKLKRTIIVVGRPRRRATLSDSATRVSGFQPRAEDRHLVDECYWSGSETSSCDCSDFEGPSPSPVTIPERNKSRLQFDVPATCVPLRIPTNPVPPESQIPAPRPPARETPPERSRAPRSGLAALRDPRRFGKAKRRLALEQPSRSIHFEAHQLPRNRSESRRRSLKRLHQRPKEKILVRRRRPRQD</sequence>
<organism evidence="1 2">
    <name type="scientific">Eretmocerus hayati</name>
    <dbReference type="NCBI Taxonomy" id="131215"/>
    <lineage>
        <taxon>Eukaryota</taxon>
        <taxon>Metazoa</taxon>
        <taxon>Ecdysozoa</taxon>
        <taxon>Arthropoda</taxon>
        <taxon>Hexapoda</taxon>
        <taxon>Insecta</taxon>
        <taxon>Pterygota</taxon>
        <taxon>Neoptera</taxon>
        <taxon>Endopterygota</taxon>
        <taxon>Hymenoptera</taxon>
        <taxon>Apocrita</taxon>
        <taxon>Proctotrupomorpha</taxon>
        <taxon>Chalcidoidea</taxon>
        <taxon>Aphelinidae</taxon>
        <taxon>Aphelininae</taxon>
        <taxon>Eretmocerus</taxon>
    </lineage>
</organism>
<keyword evidence="2" id="KW-1185">Reference proteome</keyword>
<dbReference type="Proteomes" id="UP001239111">
    <property type="component" value="Chromosome 2"/>
</dbReference>
<dbReference type="EMBL" id="CM056742">
    <property type="protein sequence ID" value="KAJ8677544.1"/>
    <property type="molecule type" value="Genomic_DNA"/>
</dbReference>
<comment type="caution">
    <text evidence="1">The sequence shown here is derived from an EMBL/GenBank/DDBJ whole genome shotgun (WGS) entry which is preliminary data.</text>
</comment>
<evidence type="ECO:0000313" key="2">
    <source>
        <dbReference type="Proteomes" id="UP001239111"/>
    </source>
</evidence>
<evidence type="ECO:0000313" key="1">
    <source>
        <dbReference type="EMBL" id="KAJ8677544.1"/>
    </source>
</evidence>